<evidence type="ECO:0000256" key="3">
    <source>
        <dbReference type="ARBA" id="ARBA00022694"/>
    </source>
</evidence>
<accession>A0A177ETN0</accession>
<dbReference type="EMBL" id="LVKK01000141">
    <property type="protein sequence ID" value="OAG34781.1"/>
    <property type="molecule type" value="Genomic_DNA"/>
</dbReference>
<gene>
    <name evidence="8" type="ORF">AYO21_11037</name>
</gene>
<feature type="region of interest" description="Disordered" evidence="7">
    <location>
        <begin position="49"/>
        <end position="88"/>
    </location>
</feature>
<dbReference type="InterPro" id="IPR028884">
    <property type="entry name" value="Trm82"/>
</dbReference>
<feature type="region of interest" description="Disordered" evidence="7">
    <location>
        <begin position="544"/>
        <end position="571"/>
    </location>
</feature>
<dbReference type="GeneID" id="34606141"/>
<dbReference type="PANTHER" id="PTHR16288:SF0">
    <property type="entry name" value="TRNA (GUANINE-N(7)-)-METHYLTRANSFERASE NON-CATALYTIC SUBUNIT WDR4"/>
    <property type="match status" value="1"/>
</dbReference>
<name>A0A177ETN0_9EURO</name>
<evidence type="ECO:0000256" key="6">
    <source>
        <dbReference type="HAMAP-Rule" id="MF_03056"/>
    </source>
</evidence>
<proteinExistence type="inferred from homology"/>
<dbReference type="Proteomes" id="UP000077002">
    <property type="component" value="Unassembled WGS sequence"/>
</dbReference>
<keyword evidence="5 6" id="KW-0539">Nucleus</keyword>
<dbReference type="RefSeq" id="XP_022506733.1">
    <property type="nucleotide sequence ID" value="XM_022660939.1"/>
</dbReference>
<comment type="caution">
    <text evidence="8">The sequence shown here is derived from an EMBL/GenBank/DDBJ whole genome shotgun (WGS) entry which is preliminary data.</text>
</comment>
<dbReference type="UniPathway" id="UPA00989"/>
<evidence type="ECO:0000256" key="4">
    <source>
        <dbReference type="ARBA" id="ARBA00022737"/>
    </source>
</evidence>
<evidence type="ECO:0000256" key="5">
    <source>
        <dbReference type="ARBA" id="ARBA00023242"/>
    </source>
</evidence>
<evidence type="ECO:0000256" key="2">
    <source>
        <dbReference type="ARBA" id="ARBA00022574"/>
    </source>
</evidence>
<organism evidence="8 9">
    <name type="scientific">Fonsecaea monophora</name>
    <dbReference type="NCBI Taxonomy" id="254056"/>
    <lineage>
        <taxon>Eukaryota</taxon>
        <taxon>Fungi</taxon>
        <taxon>Dikarya</taxon>
        <taxon>Ascomycota</taxon>
        <taxon>Pezizomycotina</taxon>
        <taxon>Eurotiomycetes</taxon>
        <taxon>Chaetothyriomycetidae</taxon>
        <taxon>Chaetothyriales</taxon>
        <taxon>Herpotrichiellaceae</taxon>
        <taxon>Fonsecaea</taxon>
    </lineage>
</organism>
<dbReference type="OrthoDB" id="339900at2759"/>
<dbReference type="AlphaFoldDB" id="A0A177ETN0"/>
<reference evidence="8 9" key="1">
    <citation type="submission" date="2016-03" db="EMBL/GenBank/DDBJ databases">
        <title>Draft genome sequence of the Fonsecaea monophora CBS 269.37.</title>
        <authorList>
            <person name="Bombassaro A."/>
            <person name="Vinicius W.A."/>
            <person name="De Hoog S."/>
            <person name="Sun J."/>
            <person name="Souza E.M."/>
            <person name="Raittz R.T."/>
            <person name="Costa F."/>
            <person name="Leao A.C."/>
            <person name="Tadra-Sfeir M.Z."/>
            <person name="Baura V."/>
            <person name="Balsanelli E."/>
            <person name="Pedrosa F.O."/>
            <person name="Moreno L.F."/>
            <person name="Steffens M.B."/>
            <person name="Xi L."/>
            <person name="Bocca A.L."/>
            <person name="Felipe M.S."/>
            <person name="Teixeira M."/>
            <person name="Telles Filho F.Q."/>
            <person name="Azevedo C.M."/>
            <person name="Gomes R."/>
            <person name="Vicente V.A."/>
        </authorList>
    </citation>
    <scope>NUCLEOTIDE SEQUENCE [LARGE SCALE GENOMIC DNA]</scope>
    <source>
        <strain evidence="8 9">CBS 269.37</strain>
    </source>
</reference>
<dbReference type="GO" id="GO:0043527">
    <property type="term" value="C:tRNA methyltransferase complex"/>
    <property type="evidence" value="ECO:0007669"/>
    <property type="project" value="TreeGrafter"/>
</dbReference>
<feature type="compositionally biased region" description="Acidic residues" evidence="7">
    <location>
        <begin position="550"/>
        <end position="571"/>
    </location>
</feature>
<keyword evidence="3 6" id="KW-0819">tRNA processing</keyword>
<comment type="pathway">
    <text evidence="6">tRNA modification; N(7)-methylguanine-tRNA biosynthesis.</text>
</comment>
<evidence type="ECO:0000256" key="1">
    <source>
        <dbReference type="ARBA" id="ARBA00004123"/>
    </source>
</evidence>
<keyword evidence="4 6" id="KW-0677">Repeat</keyword>
<comment type="function">
    <text evidence="6">Required for the formation of N(7)-methylguanine at position 46 (m7G46) in tRNA. In the complex, it is required to stabilize and induce conformational changes of the catalytic subunit.</text>
</comment>
<evidence type="ECO:0000256" key="7">
    <source>
        <dbReference type="SAM" id="MobiDB-lite"/>
    </source>
</evidence>
<feature type="compositionally biased region" description="Basic and acidic residues" evidence="7">
    <location>
        <begin position="56"/>
        <end position="85"/>
    </location>
</feature>
<keyword evidence="9" id="KW-1185">Reference proteome</keyword>
<sequence>MVLYPFQKLCCVQPVDGQHPFLLAASGPVVNSLNLKDGALLSEWRPFNEEDEEYDEARTNGEEARPPKRRKIGDGPRGEPSHLESEDSIEIISERKKGERRKPKVENTTLPNVSHIIATSDGKTAICVTAEDKSVIVFDVLARGVLHLKSRRSMPKRTCAIALTPDEKSLLVGDKFGDVYLLPLHPTPGWTPQKPVSDQQQVTYSPSASELTVHTKGNLEALRQQRQQKAAQRKKEGPQFECKLLLGHVSLLTDVVITEVQTGPKRRQYILTSDRDEHIRVSRGVTQAHIIENYCFGHREFVSKLCIVPWNPEILVTGSGEPSLKVYHWQTGKILDQELFQGDVGKDIVNCLDSESGARSLENLAVSNIWPVHYTVSGNSPRSRHPPHLLLVALEGLPMLLSYSINQDGHLKHHQTLTLGGNVLDVTVGPAMWAIVVSIDTIHKPGSIQVLRPEETPAAEAFETFELFSNLPIDDISTSNNLLGDFNGSEAELRWETSSLAMLLNSSAPDCGRGTLPSDGRAKDKGAYSAAGEMLYGLENLRKKRGQAEADAEEEDGGGAEGVPADEEGMS</sequence>
<evidence type="ECO:0000313" key="9">
    <source>
        <dbReference type="Proteomes" id="UP000077002"/>
    </source>
</evidence>
<evidence type="ECO:0000313" key="8">
    <source>
        <dbReference type="EMBL" id="OAG34781.1"/>
    </source>
</evidence>
<dbReference type="Gene3D" id="2.130.10.10">
    <property type="entry name" value="YVTN repeat-like/Quinoprotein amine dehydrogenase"/>
    <property type="match status" value="1"/>
</dbReference>
<dbReference type="PANTHER" id="PTHR16288">
    <property type="entry name" value="WD40 REPEAT PROTEIN 4"/>
    <property type="match status" value="1"/>
</dbReference>
<dbReference type="InterPro" id="IPR036322">
    <property type="entry name" value="WD40_repeat_dom_sf"/>
</dbReference>
<protein>
    <submittedName>
        <fullName evidence="8">Uncharacterized protein</fullName>
    </submittedName>
</protein>
<comment type="similarity">
    <text evidence="6">Belongs to the WD repeat TRM82 family.</text>
</comment>
<comment type="subcellular location">
    <subcellularLocation>
        <location evidence="1 6">Nucleus</location>
    </subcellularLocation>
</comment>
<keyword evidence="2 6" id="KW-0853">WD repeat</keyword>
<dbReference type="GO" id="GO:0005634">
    <property type="term" value="C:nucleus"/>
    <property type="evidence" value="ECO:0007669"/>
    <property type="project" value="UniProtKB-SubCell"/>
</dbReference>
<dbReference type="SUPFAM" id="SSF50978">
    <property type="entry name" value="WD40 repeat-like"/>
    <property type="match status" value="1"/>
</dbReference>
<dbReference type="GO" id="GO:0005829">
    <property type="term" value="C:cytosol"/>
    <property type="evidence" value="ECO:0007669"/>
    <property type="project" value="TreeGrafter"/>
</dbReference>
<dbReference type="InterPro" id="IPR015943">
    <property type="entry name" value="WD40/YVTN_repeat-like_dom_sf"/>
</dbReference>
<dbReference type="GO" id="GO:0106004">
    <property type="term" value="P:tRNA (guanine-N7)-methylation"/>
    <property type="evidence" value="ECO:0007669"/>
    <property type="project" value="UniProtKB-UniRule"/>
</dbReference>
<dbReference type="HAMAP" id="MF_03056">
    <property type="entry name" value="TRM82"/>
    <property type="match status" value="1"/>
</dbReference>